<evidence type="ECO:0000313" key="6">
    <source>
        <dbReference type="Proteomes" id="UP000570361"/>
    </source>
</evidence>
<keyword evidence="6" id="KW-1185">Reference proteome</keyword>
<dbReference type="Pfam" id="PF02311">
    <property type="entry name" value="AraC_binding"/>
    <property type="match status" value="1"/>
</dbReference>
<evidence type="ECO:0000259" key="4">
    <source>
        <dbReference type="PROSITE" id="PS01124"/>
    </source>
</evidence>
<feature type="domain" description="HTH araC/xylS-type" evidence="4">
    <location>
        <begin position="177"/>
        <end position="275"/>
    </location>
</feature>
<keyword evidence="3" id="KW-0804">Transcription</keyword>
<keyword evidence="1" id="KW-0805">Transcription regulation</keyword>
<dbReference type="InterPro" id="IPR018060">
    <property type="entry name" value="HTH_AraC"/>
</dbReference>
<dbReference type="AlphaFoldDB" id="A0A7W5FPH5"/>
<comment type="caution">
    <text evidence="5">The sequence shown here is derived from an EMBL/GenBank/DDBJ whole genome shotgun (WGS) entry which is preliminary data.</text>
</comment>
<dbReference type="SMART" id="SM00342">
    <property type="entry name" value="HTH_ARAC"/>
    <property type="match status" value="1"/>
</dbReference>
<dbReference type="Proteomes" id="UP000570361">
    <property type="component" value="Unassembled WGS sequence"/>
</dbReference>
<dbReference type="PANTHER" id="PTHR43280">
    <property type="entry name" value="ARAC-FAMILY TRANSCRIPTIONAL REGULATOR"/>
    <property type="match status" value="1"/>
</dbReference>
<dbReference type="InterPro" id="IPR018062">
    <property type="entry name" value="HTH_AraC-typ_CS"/>
</dbReference>
<dbReference type="InterPro" id="IPR037923">
    <property type="entry name" value="HTH-like"/>
</dbReference>
<gene>
    <name evidence="5" type="ORF">FHS18_004461</name>
</gene>
<reference evidence="5 6" key="1">
    <citation type="submission" date="2020-08" db="EMBL/GenBank/DDBJ databases">
        <title>Genomic Encyclopedia of Type Strains, Phase III (KMG-III): the genomes of soil and plant-associated and newly described type strains.</title>
        <authorList>
            <person name="Whitman W."/>
        </authorList>
    </citation>
    <scope>NUCLEOTIDE SEQUENCE [LARGE SCALE GENOMIC DNA]</scope>
    <source>
        <strain evidence="5 6">CECT 5862</strain>
    </source>
</reference>
<protein>
    <submittedName>
        <fullName evidence="5">AraC family transcriptional regulator of arabinose operon</fullName>
    </submittedName>
</protein>
<accession>A0A7W5FPH5</accession>
<dbReference type="PROSITE" id="PS00041">
    <property type="entry name" value="HTH_ARAC_FAMILY_1"/>
    <property type="match status" value="1"/>
</dbReference>
<keyword evidence="2" id="KW-0238">DNA-binding</keyword>
<evidence type="ECO:0000256" key="3">
    <source>
        <dbReference type="ARBA" id="ARBA00023163"/>
    </source>
</evidence>
<dbReference type="GO" id="GO:0043565">
    <property type="term" value="F:sequence-specific DNA binding"/>
    <property type="evidence" value="ECO:0007669"/>
    <property type="project" value="InterPro"/>
</dbReference>
<dbReference type="SUPFAM" id="SSF51215">
    <property type="entry name" value="Regulatory protein AraC"/>
    <property type="match status" value="1"/>
</dbReference>
<dbReference type="SUPFAM" id="SSF46689">
    <property type="entry name" value="Homeodomain-like"/>
    <property type="match status" value="1"/>
</dbReference>
<dbReference type="GO" id="GO:0003700">
    <property type="term" value="F:DNA-binding transcription factor activity"/>
    <property type="evidence" value="ECO:0007669"/>
    <property type="project" value="InterPro"/>
</dbReference>
<dbReference type="InterPro" id="IPR009057">
    <property type="entry name" value="Homeodomain-like_sf"/>
</dbReference>
<evidence type="ECO:0000256" key="2">
    <source>
        <dbReference type="ARBA" id="ARBA00023125"/>
    </source>
</evidence>
<dbReference type="Gene3D" id="1.10.10.60">
    <property type="entry name" value="Homeodomain-like"/>
    <property type="match status" value="2"/>
</dbReference>
<evidence type="ECO:0000313" key="5">
    <source>
        <dbReference type="EMBL" id="MBB3112360.1"/>
    </source>
</evidence>
<dbReference type="InterPro" id="IPR020449">
    <property type="entry name" value="Tscrpt_reg_AraC-type_HTH"/>
</dbReference>
<dbReference type="RefSeq" id="WP_183602489.1">
    <property type="nucleotide sequence ID" value="NZ_JACHXK010000012.1"/>
</dbReference>
<dbReference type="PANTHER" id="PTHR43280:SF2">
    <property type="entry name" value="HTH-TYPE TRANSCRIPTIONAL REGULATOR EXSA"/>
    <property type="match status" value="1"/>
</dbReference>
<organism evidence="5 6">
    <name type="scientific">Paenibacillus phyllosphaerae</name>
    <dbReference type="NCBI Taxonomy" id="274593"/>
    <lineage>
        <taxon>Bacteria</taxon>
        <taxon>Bacillati</taxon>
        <taxon>Bacillota</taxon>
        <taxon>Bacilli</taxon>
        <taxon>Bacillales</taxon>
        <taxon>Paenibacillaceae</taxon>
        <taxon>Paenibacillus</taxon>
    </lineage>
</organism>
<dbReference type="Pfam" id="PF12833">
    <property type="entry name" value="HTH_18"/>
    <property type="match status" value="1"/>
</dbReference>
<dbReference type="PROSITE" id="PS01124">
    <property type="entry name" value="HTH_ARAC_FAMILY_2"/>
    <property type="match status" value="1"/>
</dbReference>
<dbReference type="PRINTS" id="PR00032">
    <property type="entry name" value="HTHARAC"/>
</dbReference>
<dbReference type="InterPro" id="IPR003313">
    <property type="entry name" value="AraC-bd"/>
</dbReference>
<proteinExistence type="predicted"/>
<evidence type="ECO:0000256" key="1">
    <source>
        <dbReference type="ARBA" id="ARBA00023015"/>
    </source>
</evidence>
<name>A0A7W5FPH5_9BACL</name>
<dbReference type="EMBL" id="JACHXK010000012">
    <property type="protein sequence ID" value="MBB3112360.1"/>
    <property type="molecule type" value="Genomic_DNA"/>
</dbReference>
<dbReference type="Gene3D" id="2.60.120.280">
    <property type="entry name" value="Regulatory protein AraC"/>
    <property type="match status" value="1"/>
</dbReference>
<sequence>MAKKPTDYAMYTERPYGILIAGHYKESSEYAIHRPSGSKDWLLMYTVSGEGQIQKQNQAVTCAAGDVVLLMPGIPHHYGTKGEAWEFLWVHFIPDPEWSTWLRLPGTEARFFMTQIEDERLRHSIQDSLTRMVRHDLPAGSSGLHRRLSELALEETLIYIQQTCGSESSVTMDPRIAALLRELQLCYAQKVSLPELARKHCMSTSRLSHLFKEQVGDSILNTLCKFRLDKAAQLLSGTNRQVSEIASDVGFDCAIHFTRKFREVFGETPSMYRKRKQTD</sequence>